<keyword evidence="3" id="KW-0560">Oxidoreductase</keyword>
<keyword evidence="5" id="KW-0411">Iron-sulfur</keyword>
<comment type="caution">
    <text evidence="7">The sequence shown here is derived from an EMBL/GenBank/DDBJ whole genome shotgun (WGS) entry which is preliminary data.</text>
</comment>
<dbReference type="EMBL" id="BPQV01000007">
    <property type="protein sequence ID" value="GJE27837.1"/>
    <property type="molecule type" value="Genomic_DNA"/>
</dbReference>
<sequence>MTTPCFRLNGREQALAGPPDQRLLDILREDHRLTAAKPGCGIGRCGACLVLVDGAPANACLVPAYRLDGAEVVTAEGLDALPEAEMVRAALVAENAFQCGYCAPGFTIALVALLRRDPEADEAALRAALAGHLCRCTGYASILRGARAVQERWRTAQAAEAPAPA</sequence>
<dbReference type="PANTHER" id="PTHR44379">
    <property type="entry name" value="OXIDOREDUCTASE WITH IRON-SULFUR SUBUNIT"/>
    <property type="match status" value="1"/>
</dbReference>
<reference evidence="7" key="1">
    <citation type="journal article" date="2021" name="Front. Microbiol.">
        <title>Comprehensive Comparative Genomics and Phenotyping of Methylobacterium Species.</title>
        <authorList>
            <person name="Alessa O."/>
            <person name="Ogura Y."/>
            <person name="Fujitani Y."/>
            <person name="Takami H."/>
            <person name="Hayashi T."/>
            <person name="Sahin N."/>
            <person name="Tani A."/>
        </authorList>
    </citation>
    <scope>NUCLEOTIDE SEQUENCE</scope>
    <source>
        <strain evidence="7">NBRC 15689</strain>
    </source>
</reference>
<proteinExistence type="predicted"/>
<dbReference type="Pfam" id="PF01799">
    <property type="entry name" value="Fer2_2"/>
    <property type="match status" value="1"/>
</dbReference>
<dbReference type="SUPFAM" id="SSF54292">
    <property type="entry name" value="2Fe-2S ferredoxin-like"/>
    <property type="match status" value="1"/>
</dbReference>
<evidence type="ECO:0000256" key="3">
    <source>
        <dbReference type="ARBA" id="ARBA00023002"/>
    </source>
</evidence>
<dbReference type="Gene3D" id="3.10.20.30">
    <property type="match status" value="1"/>
</dbReference>
<evidence type="ECO:0000256" key="4">
    <source>
        <dbReference type="ARBA" id="ARBA00023004"/>
    </source>
</evidence>
<dbReference type="InterPro" id="IPR036010">
    <property type="entry name" value="2Fe-2S_ferredoxin-like_sf"/>
</dbReference>
<dbReference type="InterPro" id="IPR012675">
    <property type="entry name" value="Beta-grasp_dom_sf"/>
</dbReference>
<protein>
    <submittedName>
        <fullName evidence="7">Xanthine dehydrogenase subunit E</fullName>
    </submittedName>
</protein>
<dbReference type="InterPro" id="IPR051452">
    <property type="entry name" value="Diverse_Oxidoreductases"/>
</dbReference>
<dbReference type="InterPro" id="IPR002888">
    <property type="entry name" value="2Fe-2S-bd"/>
</dbReference>
<keyword evidence="1" id="KW-0001">2Fe-2S</keyword>
<name>A0ABQ4T804_METOR</name>
<keyword evidence="8" id="KW-1185">Reference proteome</keyword>
<reference evidence="7" key="2">
    <citation type="submission" date="2021-08" db="EMBL/GenBank/DDBJ databases">
        <authorList>
            <person name="Tani A."/>
            <person name="Ola A."/>
            <person name="Ogura Y."/>
            <person name="Katsura K."/>
            <person name="Hayashi T."/>
        </authorList>
    </citation>
    <scope>NUCLEOTIDE SEQUENCE</scope>
    <source>
        <strain evidence="7">NBRC 15689</strain>
    </source>
</reference>
<evidence type="ECO:0000313" key="7">
    <source>
        <dbReference type="EMBL" id="GJE27837.1"/>
    </source>
</evidence>
<dbReference type="InterPro" id="IPR036884">
    <property type="entry name" value="2Fe-2S-bd_dom_sf"/>
</dbReference>
<evidence type="ECO:0000256" key="5">
    <source>
        <dbReference type="ARBA" id="ARBA00023014"/>
    </source>
</evidence>
<dbReference type="PROSITE" id="PS51085">
    <property type="entry name" value="2FE2S_FER_2"/>
    <property type="match status" value="1"/>
</dbReference>
<keyword evidence="2" id="KW-0479">Metal-binding</keyword>
<evidence type="ECO:0000259" key="6">
    <source>
        <dbReference type="PROSITE" id="PS51085"/>
    </source>
</evidence>
<dbReference type="Pfam" id="PF00111">
    <property type="entry name" value="Fer2"/>
    <property type="match status" value="1"/>
</dbReference>
<dbReference type="Gene3D" id="1.10.150.120">
    <property type="entry name" value="[2Fe-2S]-binding domain"/>
    <property type="match status" value="1"/>
</dbReference>
<dbReference type="Proteomes" id="UP001055156">
    <property type="component" value="Unassembled WGS sequence"/>
</dbReference>
<evidence type="ECO:0000256" key="1">
    <source>
        <dbReference type="ARBA" id="ARBA00022714"/>
    </source>
</evidence>
<organism evidence="7 8">
    <name type="scientific">Methylobacterium organophilum</name>
    <dbReference type="NCBI Taxonomy" id="410"/>
    <lineage>
        <taxon>Bacteria</taxon>
        <taxon>Pseudomonadati</taxon>
        <taxon>Pseudomonadota</taxon>
        <taxon>Alphaproteobacteria</taxon>
        <taxon>Hyphomicrobiales</taxon>
        <taxon>Methylobacteriaceae</taxon>
        <taxon>Methylobacterium</taxon>
    </lineage>
</organism>
<dbReference type="RefSeq" id="WP_238311633.1">
    <property type="nucleotide sequence ID" value="NZ_BPQV01000007.1"/>
</dbReference>
<dbReference type="PROSITE" id="PS00197">
    <property type="entry name" value="2FE2S_FER_1"/>
    <property type="match status" value="1"/>
</dbReference>
<gene>
    <name evidence="7" type="primary">pucE_1</name>
    <name evidence="7" type="ORF">LKMONMHP_2699</name>
</gene>
<dbReference type="PANTHER" id="PTHR44379:SF7">
    <property type="entry name" value="XANTHINE DEHYDROGENASE SUBUNIT E-RELATED"/>
    <property type="match status" value="1"/>
</dbReference>
<dbReference type="CDD" id="cd00207">
    <property type="entry name" value="fer2"/>
    <property type="match status" value="1"/>
</dbReference>
<feature type="domain" description="2Fe-2S ferredoxin-type" evidence="6">
    <location>
        <begin position="2"/>
        <end position="78"/>
    </location>
</feature>
<dbReference type="InterPro" id="IPR006058">
    <property type="entry name" value="2Fe2S_fd_BS"/>
</dbReference>
<dbReference type="InterPro" id="IPR001041">
    <property type="entry name" value="2Fe-2S_ferredoxin-type"/>
</dbReference>
<evidence type="ECO:0000313" key="8">
    <source>
        <dbReference type="Proteomes" id="UP001055156"/>
    </source>
</evidence>
<evidence type="ECO:0000256" key="2">
    <source>
        <dbReference type="ARBA" id="ARBA00022723"/>
    </source>
</evidence>
<dbReference type="SUPFAM" id="SSF47741">
    <property type="entry name" value="CO dehydrogenase ISP C-domain like"/>
    <property type="match status" value="1"/>
</dbReference>
<accession>A0ABQ4T804</accession>
<keyword evidence="4" id="KW-0408">Iron</keyword>